<evidence type="ECO:0000313" key="3">
    <source>
        <dbReference type="Proteomes" id="UP000642070"/>
    </source>
</evidence>
<feature type="domain" description="B3/B4 tRNA-binding" evidence="1">
    <location>
        <begin position="63"/>
        <end position="213"/>
    </location>
</feature>
<dbReference type="InterPro" id="IPR020825">
    <property type="entry name" value="Phe-tRNA_synthase-like_B3/B4"/>
</dbReference>
<dbReference type="SUPFAM" id="SSF56037">
    <property type="entry name" value="PheT/TilS domain"/>
    <property type="match status" value="1"/>
</dbReference>
<dbReference type="GO" id="GO:0004826">
    <property type="term" value="F:phenylalanine-tRNA ligase activity"/>
    <property type="evidence" value="ECO:0007669"/>
    <property type="project" value="InterPro"/>
</dbReference>
<dbReference type="Gene3D" id="3.50.40.10">
    <property type="entry name" value="Phenylalanyl-trna Synthetase, Chain B, domain 3"/>
    <property type="match status" value="1"/>
</dbReference>
<dbReference type="PANTHER" id="PTHR39209">
    <property type="match status" value="1"/>
</dbReference>
<dbReference type="EMBL" id="BMPI01000013">
    <property type="protein sequence ID" value="GGM28498.1"/>
    <property type="molecule type" value="Genomic_DNA"/>
</dbReference>
<gene>
    <name evidence="2" type="ORF">GCM10007977_032270</name>
</gene>
<dbReference type="PANTHER" id="PTHR39209:SF2">
    <property type="entry name" value="CYTOPLASMIC PROTEIN"/>
    <property type="match status" value="1"/>
</dbReference>
<protein>
    <recommendedName>
        <fullName evidence="1">B3/B4 tRNA-binding domain-containing protein</fullName>
    </recommendedName>
</protein>
<accession>A0A917TPC5</accession>
<reference evidence="2" key="2">
    <citation type="submission" date="2020-09" db="EMBL/GenBank/DDBJ databases">
        <authorList>
            <person name="Sun Q."/>
            <person name="Ohkuma M."/>
        </authorList>
    </citation>
    <scope>NUCLEOTIDE SEQUENCE</scope>
    <source>
        <strain evidence="2">JCM 19831</strain>
    </source>
</reference>
<organism evidence="2 3">
    <name type="scientific">Dactylosporangium sucinum</name>
    <dbReference type="NCBI Taxonomy" id="1424081"/>
    <lineage>
        <taxon>Bacteria</taxon>
        <taxon>Bacillati</taxon>
        <taxon>Actinomycetota</taxon>
        <taxon>Actinomycetes</taxon>
        <taxon>Micromonosporales</taxon>
        <taxon>Micromonosporaceae</taxon>
        <taxon>Dactylosporangium</taxon>
    </lineage>
</organism>
<evidence type="ECO:0000313" key="2">
    <source>
        <dbReference type="EMBL" id="GGM28498.1"/>
    </source>
</evidence>
<proteinExistence type="predicted"/>
<reference evidence="2" key="1">
    <citation type="journal article" date="2014" name="Int. J. Syst. Evol. Microbiol.">
        <title>Complete genome sequence of Corynebacterium casei LMG S-19264T (=DSM 44701T), isolated from a smear-ripened cheese.</title>
        <authorList>
            <consortium name="US DOE Joint Genome Institute (JGI-PGF)"/>
            <person name="Walter F."/>
            <person name="Albersmeier A."/>
            <person name="Kalinowski J."/>
            <person name="Ruckert C."/>
        </authorList>
    </citation>
    <scope>NUCLEOTIDE SEQUENCE</scope>
    <source>
        <strain evidence="2">JCM 19831</strain>
    </source>
</reference>
<dbReference type="Proteomes" id="UP000642070">
    <property type="component" value="Unassembled WGS sequence"/>
</dbReference>
<dbReference type="Pfam" id="PF03483">
    <property type="entry name" value="B3_4"/>
    <property type="match status" value="1"/>
</dbReference>
<name>A0A917TPC5_9ACTN</name>
<dbReference type="SMART" id="SM00873">
    <property type="entry name" value="B3_4"/>
    <property type="match status" value="1"/>
</dbReference>
<evidence type="ECO:0000259" key="1">
    <source>
        <dbReference type="SMART" id="SM00873"/>
    </source>
</evidence>
<dbReference type="InterPro" id="IPR005146">
    <property type="entry name" value="B3/B4_tRNA-bd"/>
</dbReference>
<keyword evidence="3" id="KW-1185">Reference proteome</keyword>
<comment type="caution">
    <text evidence="2">The sequence shown here is derived from an EMBL/GenBank/DDBJ whole genome shotgun (WGS) entry which is preliminary data.</text>
</comment>
<sequence length="223" mass="24218">MWYHWGMFAIADDVLDLCRSVGHEATVLAVLADGLRNGPGDGSALRDAVAAAGDLTAPHPHLEAWRDVYRAFGAKPQRTPCSAEALRRRAARGDLPSVNRLVDAYNAVSIRFAVPIGGEDRSALVGTERLVRASGRSLDEPFDTVKDGVAVVEAPEPGEVVWRDDVGVTCRRWNWRQGRRTALTDATTSAVFLLEGLDVDLTPAASMLCELLEADSVRIERLT</sequence>
<dbReference type="GO" id="GO:0003723">
    <property type="term" value="F:RNA binding"/>
    <property type="evidence" value="ECO:0007669"/>
    <property type="project" value="InterPro"/>
</dbReference>
<dbReference type="AlphaFoldDB" id="A0A917TPC5"/>